<organism evidence="2 3">
    <name type="scientific">Microctonus aethiopoides</name>
    <dbReference type="NCBI Taxonomy" id="144406"/>
    <lineage>
        <taxon>Eukaryota</taxon>
        <taxon>Metazoa</taxon>
        <taxon>Ecdysozoa</taxon>
        <taxon>Arthropoda</taxon>
        <taxon>Hexapoda</taxon>
        <taxon>Insecta</taxon>
        <taxon>Pterygota</taxon>
        <taxon>Neoptera</taxon>
        <taxon>Endopterygota</taxon>
        <taxon>Hymenoptera</taxon>
        <taxon>Apocrita</taxon>
        <taxon>Ichneumonoidea</taxon>
        <taxon>Braconidae</taxon>
        <taxon>Euphorinae</taxon>
        <taxon>Microctonus</taxon>
    </lineage>
</organism>
<evidence type="ECO:0000256" key="1">
    <source>
        <dbReference type="SAM" id="MobiDB-lite"/>
    </source>
</evidence>
<protein>
    <submittedName>
        <fullName evidence="2">Uncharacterized protein</fullName>
    </submittedName>
</protein>
<feature type="compositionally biased region" description="Polar residues" evidence="1">
    <location>
        <begin position="163"/>
        <end position="176"/>
    </location>
</feature>
<dbReference type="GO" id="GO:0045892">
    <property type="term" value="P:negative regulation of DNA-templated transcription"/>
    <property type="evidence" value="ECO:0007669"/>
    <property type="project" value="InterPro"/>
</dbReference>
<evidence type="ECO:0000313" key="2">
    <source>
        <dbReference type="EMBL" id="KAK0169502.1"/>
    </source>
</evidence>
<dbReference type="AlphaFoldDB" id="A0AA39FH58"/>
<feature type="compositionally biased region" description="Acidic residues" evidence="1">
    <location>
        <begin position="109"/>
        <end position="133"/>
    </location>
</feature>
<sequence length="176" mass="19596">MTQASDETRQNGAYESIGYKRKDNNNITVHIGKGLFIPETNFNIMLNSSSPSVFVRNASRVVFGEDVLLCSTVTGKHSNRSKKKGAIPAPTPLNPSGLDLIHAIEENFNAEEENSIDEEDRDNVSEKDEDNIDEDHQSIVVDEEHANDFGEKDEENSDDKYYSSDTETVLNGTNNI</sequence>
<dbReference type="Gene3D" id="1.10.10.2590">
    <property type="entry name" value="BEN domain"/>
    <property type="match status" value="1"/>
</dbReference>
<proteinExistence type="predicted"/>
<accession>A0AA39FH58</accession>
<reference evidence="2" key="1">
    <citation type="journal article" date="2023" name="bioRxiv">
        <title>Scaffold-level genome assemblies of two parasitoid biocontrol wasps reveal the parthenogenesis mechanism and an associated novel virus.</title>
        <authorList>
            <person name="Inwood S."/>
            <person name="Skelly J."/>
            <person name="Guhlin J."/>
            <person name="Harrop T."/>
            <person name="Goldson S."/>
            <person name="Dearden P."/>
        </authorList>
    </citation>
    <scope>NUCLEOTIDE SEQUENCE</scope>
    <source>
        <strain evidence="2">Irish</strain>
        <tissue evidence="2">Whole body</tissue>
    </source>
</reference>
<dbReference type="InterPro" id="IPR040391">
    <property type="entry name" value="BEND5"/>
</dbReference>
<feature type="region of interest" description="Disordered" evidence="1">
    <location>
        <begin position="109"/>
        <end position="176"/>
    </location>
</feature>
<dbReference type="GO" id="GO:0003677">
    <property type="term" value="F:DNA binding"/>
    <property type="evidence" value="ECO:0007669"/>
    <property type="project" value="InterPro"/>
</dbReference>
<comment type="caution">
    <text evidence="2">The sequence shown here is derived from an EMBL/GenBank/DDBJ whole genome shotgun (WGS) entry which is preliminary data.</text>
</comment>
<reference evidence="2" key="2">
    <citation type="submission" date="2023-03" db="EMBL/GenBank/DDBJ databases">
        <authorList>
            <person name="Inwood S.N."/>
            <person name="Skelly J.G."/>
            <person name="Guhlin J."/>
            <person name="Harrop T.W.R."/>
            <person name="Goldson S.G."/>
            <person name="Dearden P.K."/>
        </authorList>
    </citation>
    <scope>NUCLEOTIDE SEQUENCE</scope>
    <source>
        <strain evidence="2">Irish</strain>
        <tissue evidence="2">Whole body</tissue>
    </source>
</reference>
<dbReference type="EMBL" id="JAQQBS010000244">
    <property type="protein sequence ID" value="KAK0169502.1"/>
    <property type="molecule type" value="Genomic_DNA"/>
</dbReference>
<name>A0AA39FH58_9HYME</name>
<dbReference type="PANTHER" id="PTHR14628:SF1">
    <property type="entry name" value="BEN DOMAIN-CONTAINING PROTEIN 5"/>
    <property type="match status" value="1"/>
</dbReference>
<keyword evidence="3" id="KW-1185">Reference proteome</keyword>
<feature type="compositionally biased region" description="Basic and acidic residues" evidence="1">
    <location>
        <begin position="134"/>
        <end position="150"/>
    </location>
</feature>
<dbReference type="Proteomes" id="UP001168990">
    <property type="component" value="Unassembled WGS sequence"/>
</dbReference>
<dbReference type="PANTHER" id="PTHR14628">
    <property type="entry name" value="BEN DOMAIN-CONTAINING PROTEIN 5"/>
    <property type="match status" value="1"/>
</dbReference>
<evidence type="ECO:0000313" key="3">
    <source>
        <dbReference type="Proteomes" id="UP001168990"/>
    </source>
</evidence>
<gene>
    <name evidence="2" type="ORF">PV328_011959</name>
</gene>